<comment type="caution">
    <text evidence="9">The sequence shown here is derived from an EMBL/GenBank/DDBJ whole genome shotgun (WGS) entry which is preliminary data.</text>
</comment>
<evidence type="ECO:0000256" key="3">
    <source>
        <dbReference type="ARBA" id="ARBA00022525"/>
    </source>
</evidence>
<evidence type="ECO:0000313" key="9">
    <source>
        <dbReference type="EMBL" id="RRC94790.1"/>
    </source>
</evidence>
<evidence type="ECO:0000259" key="7">
    <source>
        <dbReference type="Pfam" id="PF17210"/>
    </source>
</evidence>
<dbReference type="InterPro" id="IPR057686">
    <property type="entry name" value="DUF7926"/>
</dbReference>
<proteinExistence type="predicted"/>
<evidence type="ECO:0000313" key="10">
    <source>
        <dbReference type="Proteomes" id="UP000280444"/>
    </source>
</evidence>
<keyword evidence="2" id="KW-0134">Cell wall</keyword>
<feature type="non-terminal residue" evidence="9">
    <location>
        <position position="1008"/>
    </location>
</feature>
<dbReference type="Pfam" id="PF17210">
    <property type="entry name" value="SdrD_B"/>
    <property type="match status" value="4"/>
</dbReference>
<evidence type="ECO:0000256" key="1">
    <source>
        <dbReference type="ARBA" id="ARBA00004191"/>
    </source>
</evidence>
<dbReference type="EMBL" id="RQZF01000010">
    <property type="protein sequence ID" value="RRC94790.1"/>
    <property type="molecule type" value="Genomic_DNA"/>
</dbReference>
<dbReference type="InterPro" id="IPR033764">
    <property type="entry name" value="Sdr_B"/>
</dbReference>
<feature type="compositionally biased region" description="Basic and acidic residues" evidence="6">
    <location>
        <begin position="740"/>
        <end position="756"/>
    </location>
</feature>
<organism evidence="9 10">
    <name type="scientific">Schaalia canis</name>
    <dbReference type="NCBI Taxonomy" id="100469"/>
    <lineage>
        <taxon>Bacteria</taxon>
        <taxon>Bacillati</taxon>
        <taxon>Actinomycetota</taxon>
        <taxon>Actinomycetes</taxon>
        <taxon>Actinomycetales</taxon>
        <taxon>Actinomycetaceae</taxon>
        <taxon>Schaalia</taxon>
    </lineage>
</organism>
<keyword evidence="3" id="KW-0964">Secreted</keyword>
<name>A0A3P1SD10_9ACTO</name>
<keyword evidence="5" id="KW-0572">Peptidoglycan-anchor</keyword>
<evidence type="ECO:0000259" key="8">
    <source>
        <dbReference type="Pfam" id="PF25548"/>
    </source>
</evidence>
<dbReference type="GO" id="GO:0005975">
    <property type="term" value="P:carbohydrate metabolic process"/>
    <property type="evidence" value="ECO:0007669"/>
    <property type="project" value="UniProtKB-ARBA"/>
</dbReference>
<feature type="region of interest" description="Disordered" evidence="6">
    <location>
        <begin position="864"/>
        <end position="895"/>
    </location>
</feature>
<accession>A0A3P1SD10</accession>
<evidence type="ECO:0000256" key="5">
    <source>
        <dbReference type="ARBA" id="ARBA00023088"/>
    </source>
</evidence>
<dbReference type="InterPro" id="IPR013783">
    <property type="entry name" value="Ig-like_fold"/>
</dbReference>
<sequence>MKSIGMRSLRMPLAILMAFALVVSGIIYASPLFAARADAPPAGINNRADVVISDITMKKWGGNDDTTGIPGRVYINDSVLVKWKWHLDDTAPRPKPNDSFVLRVPNELGIRETNNFPLLVEGETIGTCYPERKLITCVFGDQVDLSTKSHLAGEGHFAAAVNVATGETVSFDANGNAINVPMPENTPATKKPRQWNPEPLHKSHDGIPSDARFLRWYIVFSGKALKDAAAKNGGEIPNPLVIKDTLSGPQTFTDMTEFYIIQTKENPELQWTTLIGRPNGVGGDSTPAVPGRFHEGFEPGTFKLTADVSPDRKTATYKIHKLSGEWHDDVNYKFLYIAKHDGKVVESVVYKNNVEISDGENAPFFTQTRNASYKSSAGATATMREGYGSFRVGKTLGGPKREEVLKDPNRKALLKVHWTLPDGKNPSHYPDWNAPANPVDMPLTFDALNAYPNGGNKPFPVGTTIRLVEDAAGTTPALPAGVEWGEPLFTIGDQSATNEISFVIESAKVTNVQLENTAKLPPSVSVGDYVWFDANKDGKQDPSENGLAGAVLKLTYADDTPVTNVEGQVVDTYTTKDNGYYVFDKLPVLSGGKKYKVTMVTPPAGYVPTVALADGVSADLNSNTDSVVSEEALDTDLARDMTLDFGFIKPSVSVGNLVWFDANKNGLQDAGESGIENVTLTISRSDNGTVNHADGTPFQADELTTTTNPQGEYSFGGLEPLTGDARYVVTVTAPEGYQATEDRRGNDTEKDSDAKAGKATAKELSVNGASDNSLDFGFIKPAVSVGDFVWFDANKNGLQDADESGIENVTLTISRSDDAPVKTSDGQDLAQLTTTTNNQGHYEFTNLQALPAGTSYIVTVTTPEGYQPTEDKQGSDTEKDSEAKAGKARSKDLTTDGASDNSLDFGFIKPAVSVGNFVWFDTNKNGLQDDNEPGIKDVILTISRSDKKPVKTFDGQDLAELTVTTNEQGLYEFTNLQALPAGTSYVVTVTKLPRGLAPTVEADDDDAA</sequence>
<feature type="domain" description="SD-repeat containing protein B" evidence="7">
    <location>
        <begin position="525"/>
        <end position="647"/>
    </location>
</feature>
<dbReference type="RefSeq" id="WP_276310964.1">
    <property type="nucleotide sequence ID" value="NZ_RQZF01000010.1"/>
</dbReference>
<feature type="domain" description="SD-repeat containing protein B" evidence="7">
    <location>
        <begin position="653"/>
        <end position="778"/>
    </location>
</feature>
<dbReference type="Gene3D" id="2.60.40.10">
    <property type="entry name" value="Immunoglobulins"/>
    <property type="match status" value="4"/>
</dbReference>
<dbReference type="InterPro" id="IPR008966">
    <property type="entry name" value="Adhesion_dom_sf"/>
</dbReference>
<dbReference type="InterPro" id="IPR051417">
    <property type="entry name" value="SDr/BOS_complex"/>
</dbReference>
<feature type="domain" description="SD-repeat containing protein B" evidence="7">
    <location>
        <begin position="913"/>
        <end position="1006"/>
    </location>
</feature>
<dbReference type="SUPFAM" id="SSF49401">
    <property type="entry name" value="Bacterial adhesins"/>
    <property type="match status" value="1"/>
</dbReference>
<dbReference type="PANTHER" id="PTHR23303">
    <property type="entry name" value="CARBOXYPEPTIDASE REGULATORY REGION-CONTAINING"/>
    <property type="match status" value="1"/>
</dbReference>
<gene>
    <name evidence="9" type="ORF">EII11_08890</name>
</gene>
<keyword evidence="10" id="KW-1185">Reference proteome</keyword>
<comment type="subcellular location">
    <subcellularLocation>
        <location evidence="1">Secreted</location>
        <location evidence="1">Cell wall</location>
    </subcellularLocation>
</comment>
<dbReference type="Pfam" id="PF25548">
    <property type="entry name" value="DUF7926"/>
    <property type="match status" value="1"/>
</dbReference>
<evidence type="ECO:0000256" key="4">
    <source>
        <dbReference type="ARBA" id="ARBA00022729"/>
    </source>
</evidence>
<keyword evidence="4" id="KW-0732">Signal</keyword>
<feature type="region of interest" description="Disordered" evidence="6">
    <location>
        <begin position="734"/>
        <end position="759"/>
    </location>
</feature>
<dbReference type="SUPFAM" id="SSF117074">
    <property type="entry name" value="Hypothetical protein PA1324"/>
    <property type="match status" value="4"/>
</dbReference>
<dbReference type="Proteomes" id="UP000280444">
    <property type="component" value="Unassembled WGS sequence"/>
</dbReference>
<feature type="region of interest" description="Disordered" evidence="6">
    <location>
        <begin position="182"/>
        <end position="204"/>
    </location>
</feature>
<dbReference type="GO" id="GO:0007155">
    <property type="term" value="P:cell adhesion"/>
    <property type="evidence" value="ECO:0007669"/>
    <property type="project" value="InterPro"/>
</dbReference>
<reference evidence="9 10" key="1">
    <citation type="submission" date="2018-11" db="EMBL/GenBank/DDBJ databases">
        <title>Genomes From Bacteria Associated with the Canine Oral Cavity: a Test Case for Automated Genome-Based Taxonomic Assignment.</title>
        <authorList>
            <person name="Coil D.A."/>
            <person name="Jospin G."/>
            <person name="Darling A.E."/>
            <person name="Wallis C."/>
            <person name="Davis I.J."/>
            <person name="Harris S."/>
            <person name="Eisen J.A."/>
            <person name="Holcombe L.J."/>
            <person name="O'Flynn C."/>
        </authorList>
    </citation>
    <scope>NUCLEOTIDE SEQUENCE [LARGE SCALE GENOMIC DNA]</scope>
    <source>
        <strain evidence="9 10">OH770</strain>
    </source>
</reference>
<dbReference type="InterPro" id="IPR011252">
    <property type="entry name" value="Fibrogen-bd_dom1"/>
</dbReference>
<feature type="compositionally biased region" description="Basic and acidic residues" evidence="6">
    <location>
        <begin position="869"/>
        <end position="894"/>
    </location>
</feature>
<dbReference type="PANTHER" id="PTHR23303:SF15">
    <property type="entry name" value="COLOSSIN-A"/>
    <property type="match status" value="1"/>
</dbReference>
<feature type="domain" description="SD-repeat containing protein B" evidence="7">
    <location>
        <begin position="784"/>
        <end position="907"/>
    </location>
</feature>
<feature type="domain" description="DUF7926" evidence="8">
    <location>
        <begin position="199"/>
        <end position="386"/>
    </location>
</feature>
<evidence type="ECO:0000256" key="6">
    <source>
        <dbReference type="SAM" id="MobiDB-lite"/>
    </source>
</evidence>
<dbReference type="Gene3D" id="2.60.40.1280">
    <property type="match status" value="1"/>
</dbReference>
<protein>
    <submittedName>
        <fullName evidence="9">Uncharacterized protein</fullName>
    </submittedName>
</protein>
<evidence type="ECO:0000256" key="2">
    <source>
        <dbReference type="ARBA" id="ARBA00022512"/>
    </source>
</evidence>
<dbReference type="AlphaFoldDB" id="A0A3P1SD10"/>